<dbReference type="PROSITE" id="PS50113">
    <property type="entry name" value="PAC"/>
    <property type="match status" value="2"/>
</dbReference>
<keyword evidence="8" id="KW-1185">Reference proteome</keyword>
<dbReference type="InterPro" id="IPR004089">
    <property type="entry name" value="MCPsignal_dom"/>
</dbReference>
<sequence length="500" mass="53657">MLGLSGVRTAAATVAALHKSQAIIEFAMDGTILTANGNFLKAMGYTLSEIQGKHHGIFVAPDFRDSAEYRQFWADLNKGEYRAAQYKRIGKGGKEVWIEASYNPILDRRGSPYKVVKFATDVSAQKAIFADLLGKTDAINRSQGMIEFNLDGTVITANDNFLRLLGYTLEEIRGKHHRLFVDRAFADSAEYRQFWADLNNGEYRAAQYRRIGKSGKEVWIEASYNPVMDLNGRPWKVVKIATDLSPRKAENAALAHEFETGVKTLVNAVATSAEDMQGTAQTLAASAEQTNQQSNTVSAAAEELAASVNEISRQLAVATEVIRNAVGQARTSERMVGELVSAAVKIGDVTQMITDIASQTNLLALNATIEAARAGEAGKGFAVVASEVKTLATQTASATEEIGKQINGIQQVSQSTAHAIDEIVKIVSQISEISVSIAGAVEEQSAATREVSSNISSVTSAAEATGRSSAAVLNTAQSLSQQADGLEQRVDGFLKSVRAM</sequence>
<protein>
    <submittedName>
        <fullName evidence="7">PAS domain S-box protein</fullName>
    </submittedName>
</protein>
<dbReference type="PROSITE" id="PS50112">
    <property type="entry name" value="PAS"/>
    <property type="match status" value="1"/>
</dbReference>
<dbReference type="InterPro" id="IPR013655">
    <property type="entry name" value="PAS_fold_3"/>
</dbReference>
<dbReference type="NCBIfam" id="TIGR00229">
    <property type="entry name" value="sensory_box"/>
    <property type="match status" value="2"/>
</dbReference>
<evidence type="ECO:0000259" key="5">
    <source>
        <dbReference type="PROSITE" id="PS50113"/>
    </source>
</evidence>
<gene>
    <name evidence="7" type="ORF">GXW71_24745</name>
</gene>
<dbReference type="SMART" id="SM00283">
    <property type="entry name" value="MA"/>
    <property type="match status" value="1"/>
</dbReference>
<dbReference type="Proteomes" id="UP001196870">
    <property type="component" value="Unassembled WGS sequence"/>
</dbReference>
<evidence type="ECO:0000259" key="6">
    <source>
        <dbReference type="PROSITE" id="PS50192"/>
    </source>
</evidence>
<reference evidence="8" key="1">
    <citation type="journal article" date="2021" name="Syst. Appl. Microbiol.">
        <title>Roseomonas hellenica sp. nov., isolated from roots of wild-growing Alkanna tinctoria.</title>
        <authorList>
            <person name="Rat A."/>
            <person name="Naranjo H.D."/>
            <person name="Lebbe L."/>
            <person name="Cnockaert M."/>
            <person name="Krigas N."/>
            <person name="Grigoriadou K."/>
            <person name="Maloupa E."/>
            <person name="Willems A."/>
        </authorList>
    </citation>
    <scope>NUCLEOTIDE SEQUENCE [LARGE SCALE GENOMIC DNA]</scope>
    <source>
        <strain evidence="8">LMG 31523</strain>
    </source>
</reference>
<feature type="domain" description="PAS" evidence="4">
    <location>
        <begin position="145"/>
        <end position="175"/>
    </location>
</feature>
<dbReference type="Pfam" id="PF08447">
    <property type="entry name" value="PAS_3"/>
    <property type="match status" value="2"/>
</dbReference>
<dbReference type="CDD" id="cd00130">
    <property type="entry name" value="PAS"/>
    <property type="match status" value="2"/>
</dbReference>
<dbReference type="InterPro" id="IPR050903">
    <property type="entry name" value="Bact_Chemotaxis_MeTrfase"/>
</dbReference>
<evidence type="ECO:0000259" key="4">
    <source>
        <dbReference type="PROSITE" id="PS50112"/>
    </source>
</evidence>
<proteinExistence type="inferred from homology"/>
<dbReference type="SUPFAM" id="SSF55785">
    <property type="entry name" value="PYP-like sensor domain (PAS domain)"/>
    <property type="match status" value="2"/>
</dbReference>
<evidence type="ECO:0000313" key="8">
    <source>
        <dbReference type="Proteomes" id="UP001196870"/>
    </source>
</evidence>
<dbReference type="Pfam" id="PF00015">
    <property type="entry name" value="MCPsignal"/>
    <property type="match status" value="1"/>
</dbReference>
<dbReference type="EMBL" id="JAAGBB010000037">
    <property type="protein sequence ID" value="MBR0667589.1"/>
    <property type="molecule type" value="Genomic_DNA"/>
</dbReference>
<feature type="domain" description="PAC" evidence="5">
    <location>
        <begin position="82"/>
        <end position="134"/>
    </location>
</feature>
<evidence type="ECO:0000313" key="7">
    <source>
        <dbReference type="EMBL" id="MBR0667589.1"/>
    </source>
</evidence>
<organism evidence="7 8">
    <name type="scientific">Plastoroseomonas hellenica</name>
    <dbReference type="NCBI Taxonomy" id="2687306"/>
    <lineage>
        <taxon>Bacteria</taxon>
        <taxon>Pseudomonadati</taxon>
        <taxon>Pseudomonadota</taxon>
        <taxon>Alphaproteobacteria</taxon>
        <taxon>Acetobacterales</taxon>
        <taxon>Acetobacteraceae</taxon>
        <taxon>Plastoroseomonas</taxon>
    </lineage>
</organism>
<dbReference type="SMART" id="SM00086">
    <property type="entry name" value="PAC"/>
    <property type="match status" value="2"/>
</dbReference>
<evidence type="ECO:0000256" key="2">
    <source>
        <dbReference type="PROSITE-ProRule" id="PRU00284"/>
    </source>
</evidence>
<feature type="domain" description="T-SNARE coiled-coil homology" evidence="6">
    <location>
        <begin position="410"/>
        <end position="472"/>
    </location>
</feature>
<dbReference type="PANTHER" id="PTHR24422:SF10">
    <property type="entry name" value="CHEMOTAXIS PROTEIN METHYLTRANSFERASE 2"/>
    <property type="match status" value="1"/>
</dbReference>
<dbReference type="InterPro" id="IPR000700">
    <property type="entry name" value="PAS-assoc_C"/>
</dbReference>
<name>A0ABS5F4T0_9PROT</name>
<evidence type="ECO:0000256" key="1">
    <source>
        <dbReference type="ARBA" id="ARBA00029447"/>
    </source>
</evidence>
<feature type="domain" description="Methyl-accepting transducer" evidence="3">
    <location>
        <begin position="258"/>
        <end position="480"/>
    </location>
</feature>
<comment type="similarity">
    <text evidence="1">Belongs to the methyl-accepting chemotaxis (MCP) protein family.</text>
</comment>
<dbReference type="Gene3D" id="1.10.287.950">
    <property type="entry name" value="Methyl-accepting chemotaxis protein"/>
    <property type="match status" value="1"/>
</dbReference>
<dbReference type="PRINTS" id="PR00260">
    <property type="entry name" value="CHEMTRNSDUCR"/>
</dbReference>
<keyword evidence="2" id="KW-0807">Transducer</keyword>
<dbReference type="InterPro" id="IPR000014">
    <property type="entry name" value="PAS"/>
</dbReference>
<feature type="domain" description="PAC" evidence="5">
    <location>
        <begin position="204"/>
        <end position="256"/>
    </location>
</feature>
<dbReference type="PROSITE" id="PS50111">
    <property type="entry name" value="CHEMOTAXIS_TRANSDUC_2"/>
    <property type="match status" value="1"/>
</dbReference>
<dbReference type="Gene3D" id="3.30.450.20">
    <property type="entry name" value="PAS domain"/>
    <property type="match status" value="2"/>
</dbReference>
<evidence type="ECO:0000259" key="3">
    <source>
        <dbReference type="PROSITE" id="PS50111"/>
    </source>
</evidence>
<dbReference type="InterPro" id="IPR035965">
    <property type="entry name" value="PAS-like_dom_sf"/>
</dbReference>
<accession>A0ABS5F4T0</accession>
<dbReference type="PROSITE" id="PS50192">
    <property type="entry name" value="T_SNARE"/>
    <property type="match status" value="1"/>
</dbReference>
<dbReference type="SMART" id="SM00091">
    <property type="entry name" value="PAS"/>
    <property type="match status" value="2"/>
</dbReference>
<dbReference type="InterPro" id="IPR004090">
    <property type="entry name" value="Chemotax_Me-accpt_rcpt"/>
</dbReference>
<dbReference type="PANTHER" id="PTHR24422">
    <property type="entry name" value="CHEMOTAXIS PROTEIN METHYLTRANSFERASE"/>
    <property type="match status" value="1"/>
</dbReference>
<dbReference type="InterPro" id="IPR000727">
    <property type="entry name" value="T_SNARE_dom"/>
</dbReference>
<dbReference type="SUPFAM" id="SSF58104">
    <property type="entry name" value="Methyl-accepting chemotaxis protein (MCP) signaling domain"/>
    <property type="match status" value="1"/>
</dbReference>
<dbReference type="InterPro" id="IPR001610">
    <property type="entry name" value="PAC"/>
</dbReference>
<comment type="caution">
    <text evidence="7">The sequence shown here is derived from an EMBL/GenBank/DDBJ whole genome shotgun (WGS) entry which is preliminary data.</text>
</comment>